<sequence length="188" mass="19832">MAGVDTVQRSPWLVVGLGNPGPKYAFTRHNLGVMVIEELASRQVPTPNLSAHKRSNANIAEFSLGGAKVILATPRTYMNVSGGPVRALADFFKVPAEHIIVAHDELELDPGQVRLKSGGGDKGHNGLKSITKALGTKDYYRLSCGIGRPPGRMDPAAYVLKPFASSAAADVAILCADASDAAEQLIQS</sequence>
<feature type="binding site" evidence="7">
    <location>
        <position position="125"/>
    </location>
    <ligand>
        <name>tRNA</name>
        <dbReference type="ChEBI" id="CHEBI:17843"/>
    </ligand>
</feature>
<evidence type="ECO:0000256" key="2">
    <source>
        <dbReference type="ARBA" id="ARBA00022555"/>
    </source>
</evidence>
<evidence type="ECO:0000256" key="8">
    <source>
        <dbReference type="RuleBase" id="RU000673"/>
    </source>
</evidence>
<dbReference type="RefSeq" id="WP_194186842.1">
    <property type="nucleotide sequence ID" value="NZ_JADKMY010000001.1"/>
</dbReference>
<reference evidence="10 11" key="1">
    <citation type="submission" date="2020-10" db="EMBL/GenBank/DDBJ databases">
        <title>Novel species in genus Corynebacterium.</title>
        <authorList>
            <person name="Zhang G."/>
        </authorList>
    </citation>
    <scope>NUCLEOTIDE SEQUENCE [LARGE SCALE GENOMIC DNA]</scope>
    <source>
        <strain evidence="10 11">DSM 45110</strain>
    </source>
</reference>
<evidence type="ECO:0000256" key="6">
    <source>
        <dbReference type="ARBA" id="ARBA00050038"/>
    </source>
</evidence>
<organism evidence="10 11">
    <name type="scientific">Corynebacterium suicordis DSM 45110</name>
    <dbReference type="NCBI Taxonomy" id="1121369"/>
    <lineage>
        <taxon>Bacteria</taxon>
        <taxon>Bacillati</taxon>
        <taxon>Actinomycetota</taxon>
        <taxon>Actinomycetes</taxon>
        <taxon>Mycobacteriales</taxon>
        <taxon>Corynebacteriaceae</taxon>
        <taxon>Corynebacterium</taxon>
    </lineage>
</organism>
<dbReference type="PROSITE" id="PS01196">
    <property type="entry name" value="PEPT_TRNA_HYDROL_2"/>
    <property type="match status" value="1"/>
</dbReference>
<dbReference type="InterPro" id="IPR001328">
    <property type="entry name" value="Pept_tRNA_hydro"/>
</dbReference>
<dbReference type="SUPFAM" id="SSF53178">
    <property type="entry name" value="Peptidyl-tRNA hydrolase-like"/>
    <property type="match status" value="1"/>
</dbReference>
<dbReference type="InterPro" id="IPR036416">
    <property type="entry name" value="Pept_tRNA_hydro_sf"/>
</dbReference>
<evidence type="ECO:0000256" key="4">
    <source>
        <dbReference type="ARBA" id="ARBA00022884"/>
    </source>
</evidence>
<keyword evidence="11" id="KW-1185">Reference proteome</keyword>
<gene>
    <name evidence="7" type="primary">pth</name>
    <name evidence="10" type="ORF">IRY30_03385</name>
</gene>
<keyword evidence="2 7" id="KW-0820">tRNA-binding</keyword>
<evidence type="ECO:0000256" key="9">
    <source>
        <dbReference type="RuleBase" id="RU004320"/>
    </source>
</evidence>
<name>A0ABR9ZI54_9CORY</name>
<protein>
    <recommendedName>
        <fullName evidence="6 7">Peptidyl-tRNA hydrolase</fullName>
        <shortName evidence="7">Pth</shortName>
        <ecNumber evidence="1 7">3.1.1.29</ecNumber>
    </recommendedName>
</protein>
<accession>A0ABR9ZI54</accession>
<feature type="site" description="Stabilizes the basic form of H active site to accept a proton" evidence="7">
    <location>
        <position position="104"/>
    </location>
</feature>
<feature type="binding site" evidence="7">
    <location>
        <position position="24"/>
    </location>
    <ligand>
        <name>tRNA</name>
        <dbReference type="ChEBI" id="CHEBI:17843"/>
    </ligand>
</feature>
<evidence type="ECO:0000313" key="10">
    <source>
        <dbReference type="EMBL" id="MBF4553127.1"/>
    </source>
</evidence>
<evidence type="ECO:0000256" key="1">
    <source>
        <dbReference type="ARBA" id="ARBA00013260"/>
    </source>
</evidence>
<keyword evidence="3 7" id="KW-0378">Hydrolase</keyword>
<comment type="caution">
    <text evidence="10">The sequence shown here is derived from an EMBL/GenBank/DDBJ whole genome shotgun (WGS) entry which is preliminary data.</text>
</comment>
<comment type="subcellular location">
    <subcellularLocation>
        <location evidence="7">Cytoplasm</location>
    </subcellularLocation>
</comment>
<dbReference type="PROSITE" id="PS01195">
    <property type="entry name" value="PEPT_TRNA_HYDROL_1"/>
    <property type="match status" value="1"/>
</dbReference>
<feature type="binding site" evidence="7">
    <location>
        <position position="77"/>
    </location>
    <ligand>
        <name>tRNA</name>
        <dbReference type="ChEBI" id="CHEBI:17843"/>
    </ligand>
</feature>
<evidence type="ECO:0000256" key="7">
    <source>
        <dbReference type="HAMAP-Rule" id="MF_00083"/>
    </source>
</evidence>
<keyword evidence="7" id="KW-0963">Cytoplasm</keyword>
<proteinExistence type="inferred from homology"/>
<comment type="subunit">
    <text evidence="7">Monomer.</text>
</comment>
<feature type="site" description="Discriminates between blocked and unblocked aminoacyl-tRNA" evidence="7">
    <location>
        <position position="19"/>
    </location>
</feature>
<dbReference type="Pfam" id="PF01195">
    <property type="entry name" value="Pept_tRNA_hydro"/>
    <property type="match status" value="1"/>
</dbReference>
<feature type="binding site" evidence="7">
    <location>
        <position position="79"/>
    </location>
    <ligand>
        <name>tRNA</name>
        <dbReference type="ChEBI" id="CHEBI:17843"/>
    </ligand>
</feature>
<dbReference type="HAMAP" id="MF_00083">
    <property type="entry name" value="Pept_tRNA_hydro_bact"/>
    <property type="match status" value="1"/>
</dbReference>
<dbReference type="Proteomes" id="UP000635902">
    <property type="component" value="Unassembled WGS sequence"/>
</dbReference>
<comment type="catalytic activity">
    <reaction evidence="7 8">
        <text>an N-acyl-L-alpha-aminoacyl-tRNA + H2O = an N-acyl-L-amino acid + a tRNA + H(+)</text>
        <dbReference type="Rhea" id="RHEA:54448"/>
        <dbReference type="Rhea" id="RHEA-COMP:10123"/>
        <dbReference type="Rhea" id="RHEA-COMP:13883"/>
        <dbReference type="ChEBI" id="CHEBI:15377"/>
        <dbReference type="ChEBI" id="CHEBI:15378"/>
        <dbReference type="ChEBI" id="CHEBI:59874"/>
        <dbReference type="ChEBI" id="CHEBI:78442"/>
        <dbReference type="ChEBI" id="CHEBI:138191"/>
        <dbReference type="EC" id="3.1.1.29"/>
    </reaction>
</comment>
<dbReference type="PANTHER" id="PTHR17224:SF1">
    <property type="entry name" value="PEPTIDYL-TRNA HYDROLASE"/>
    <property type="match status" value="1"/>
</dbReference>
<keyword evidence="4 7" id="KW-0694">RNA-binding</keyword>
<evidence type="ECO:0000256" key="5">
    <source>
        <dbReference type="ARBA" id="ARBA00038063"/>
    </source>
</evidence>
<dbReference type="Gene3D" id="3.40.50.1470">
    <property type="entry name" value="Peptidyl-tRNA hydrolase"/>
    <property type="match status" value="1"/>
</dbReference>
<dbReference type="EMBL" id="JADKMY010000001">
    <property type="protein sequence ID" value="MBF4553127.1"/>
    <property type="molecule type" value="Genomic_DNA"/>
</dbReference>
<evidence type="ECO:0000256" key="3">
    <source>
        <dbReference type="ARBA" id="ARBA00022801"/>
    </source>
</evidence>
<dbReference type="PANTHER" id="PTHR17224">
    <property type="entry name" value="PEPTIDYL-TRNA HYDROLASE"/>
    <property type="match status" value="1"/>
</dbReference>
<dbReference type="GO" id="GO:0004045">
    <property type="term" value="F:peptidyl-tRNA hydrolase activity"/>
    <property type="evidence" value="ECO:0007669"/>
    <property type="project" value="UniProtKB-EC"/>
</dbReference>
<comment type="similarity">
    <text evidence="5 7 9">Belongs to the PTH family.</text>
</comment>
<dbReference type="CDD" id="cd00462">
    <property type="entry name" value="PTH"/>
    <property type="match status" value="1"/>
</dbReference>
<dbReference type="EC" id="3.1.1.29" evidence="1 7"/>
<evidence type="ECO:0000313" key="11">
    <source>
        <dbReference type="Proteomes" id="UP000635902"/>
    </source>
</evidence>
<comment type="function">
    <text evidence="7">Catalyzes the release of premature peptidyl moieties from peptidyl-tRNA molecules trapped in stalled 50S ribosomal subunits, and thus maintains levels of free tRNAs and 50S ribosomes.</text>
</comment>
<dbReference type="InterPro" id="IPR018171">
    <property type="entry name" value="Pept_tRNA_hydro_CS"/>
</dbReference>
<comment type="function">
    <text evidence="7">Hydrolyzes ribosome-free peptidyl-tRNAs (with 1 or more amino acids incorporated), which drop off the ribosome during protein synthesis, or as a result of ribosome stalling.</text>
</comment>
<dbReference type="NCBIfam" id="TIGR00447">
    <property type="entry name" value="pth"/>
    <property type="match status" value="1"/>
</dbReference>
<feature type="active site" description="Proton acceptor" evidence="7">
    <location>
        <position position="29"/>
    </location>
</feature>